<dbReference type="InterPro" id="IPR002142">
    <property type="entry name" value="Peptidase_S49"/>
</dbReference>
<feature type="compositionally biased region" description="Low complexity" evidence="5">
    <location>
        <begin position="1"/>
        <end position="19"/>
    </location>
</feature>
<keyword evidence="2" id="KW-0645">Protease</keyword>
<dbReference type="EMBL" id="JACHOO010000002">
    <property type="protein sequence ID" value="MBB5751964.1"/>
    <property type="molecule type" value="Genomic_DNA"/>
</dbReference>
<dbReference type="PANTHER" id="PTHR42987">
    <property type="entry name" value="PEPTIDASE S49"/>
    <property type="match status" value="1"/>
</dbReference>
<proteinExistence type="inferred from homology"/>
<evidence type="ECO:0000256" key="5">
    <source>
        <dbReference type="SAM" id="MobiDB-lite"/>
    </source>
</evidence>
<evidence type="ECO:0000313" key="7">
    <source>
        <dbReference type="EMBL" id="MBB5751964.1"/>
    </source>
</evidence>
<dbReference type="AlphaFoldDB" id="A0A7W9FL20"/>
<keyword evidence="3" id="KW-0378">Hydrolase</keyword>
<dbReference type="Pfam" id="PF01343">
    <property type="entry name" value="Peptidase_S49"/>
    <property type="match status" value="1"/>
</dbReference>
<dbReference type="GO" id="GO:0008236">
    <property type="term" value="F:serine-type peptidase activity"/>
    <property type="evidence" value="ECO:0007669"/>
    <property type="project" value="UniProtKB-KW"/>
</dbReference>
<dbReference type="GO" id="GO:0006508">
    <property type="term" value="P:proteolysis"/>
    <property type="evidence" value="ECO:0007669"/>
    <property type="project" value="UniProtKB-KW"/>
</dbReference>
<keyword evidence="4" id="KW-0720">Serine protease</keyword>
<evidence type="ECO:0000313" key="8">
    <source>
        <dbReference type="Proteomes" id="UP000523821"/>
    </source>
</evidence>
<reference evidence="7 8" key="1">
    <citation type="submission" date="2020-08" db="EMBL/GenBank/DDBJ databases">
        <title>Genomic Encyclopedia of Type Strains, Phase IV (KMG-IV): sequencing the most valuable type-strain genomes for metagenomic binning, comparative biology and taxonomic classification.</title>
        <authorList>
            <person name="Goeker M."/>
        </authorList>
    </citation>
    <scope>NUCLEOTIDE SEQUENCE [LARGE SCALE GENOMIC DNA]</scope>
    <source>
        <strain evidence="7 8">DSM 16268</strain>
    </source>
</reference>
<comment type="caution">
    <text evidence="7">The sequence shown here is derived from an EMBL/GenBank/DDBJ whole genome shotgun (WGS) entry which is preliminary data.</text>
</comment>
<dbReference type="CDD" id="cd07023">
    <property type="entry name" value="S49_Sppa_N_C"/>
    <property type="match status" value="1"/>
</dbReference>
<comment type="similarity">
    <text evidence="1">Belongs to the peptidase S49 family.</text>
</comment>
<feature type="region of interest" description="Disordered" evidence="5">
    <location>
        <begin position="1"/>
        <end position="20"/>
    </location>
</feature>
<organism evidence="7 8">
    <name type="scientific">Prosthecomicrobium pneumaticum</name>
    <dbReference type="NCBI Taxonomy" id="81895"/>
    <lineage>
        <taxon>Bacteria</taxon>
        <taxon>Pseudomonadati</taxon>
        <taxon>Pseudomonadota</taxon>
        <taxon>Alphaproteobacteria</taxon>
        <taxon>Hyphomicrobiales</taxon>
        <taxon>Kaistiaceae</taxon>
        <taxon>Prosthecomicrobium</taxon>
    </lineage>
</organism>
<accession>A0A7W9FL20</accession>
<dbReference type="InterPro" id="IPR029045">
    <property type="entry name" value="ClpP/crotonase-like_dom_sf"/>
</dbReference>
<dbReference type="PANTHER" id="PTHR42987:SF8">
    <property type="entry name" value="PROTEINASE"/>
    <property type="match status" value="1"/>
</dbReference>
<evidence type="ECO:0000256" key="4">
    <source>
        <dbReference type="ARBA" id="ARBA00022825"/>
    </source>
</evidence>
<dbReference type="InterPro" id="IPR047272">
    <property type="entry name" value="S49_SppA_C"/>
</dbReference>
<sequence length="302" mass="31767">MTDTATATATPSSHAKPSSFTRLKRMLPPALGGDAVIVPVVRIAGAIGAVGPFRQGVTLASLAGPLKKAFAMRGPAVAITINSPGGSPVQSHLIFGRIRALAEESGKTVIVAVEDVAASGGYLIALAGDEILVDPSSIVGSIGVVSAGFGFVGLLDRLGIERRVHTAGENKAMLDPFQPERESDVVHLKALQRDVHDMFIHLVRTRRGARLVEDPALFTGAFWSGLRGVELGLVDRVGDLRSALRARYGERVVLRPVGGRRGLVRSLVGGRLGHGSAMMRPDLAQAALAAVEERALWARYGL</sequence>
<evidence type="ECO:0000256" key="3">
    <source>
        <dbReference type="ARBA" id="ARBA00022801"/>
    </source>
</evidence>
<evidence type="ECO:0000256" key="2">
    <source>
        <dbReference type="ARBA" id="ARBA00022670"/>
    </source>
</evidence>
<feature type="domain" description="Peptidase S49" evidence="6">
    <location>
        <begin position="104"/>
        <end position="245"/>
    </location>
</feature>
<dbReference type="Gene3D" id="3.90.226.10">
    <property type="entry name" value="2-enoyl-CoA Hydratase, Chain A, domain 1"/>
    <property type="match status" value="1"/>
</dbReference>
<gene>
    <name evidence="7" type="ORF">GGQ63_001016</name>
</gene>
<evidence type="ECO:0000259" key="6">
    <source>
        <dbReference type="Pfam" id="PF01343"/>
    </source>
</evidence>
<protein>
    <submittedName>
        <fullName evidence="7">Signal peptide peptidase SppA</fullName>
    </submittedName>
</protein>
<name>A0A7W9FL20_9HYPH</name>
<dbReference type="SUPFAM" id="SSF52096">
    <property type="entry name" value="ClpP/crotonase"/>
    <property type="match status" value="1"/>
</dbReference>
<dbReference type="Proteomes" id="UP000523821">
    <property type="component" value="Unassembled WGS sequence"/>
</dbReference>
<evidence type="ECO:0000256" key="1">
    <source>
        <dbReference type="ARBA" id="ARBA00008683"/>
    </source>
</evidence>
<dbReference type="Gene3D" id="6.20.330.10">
    <property type="match status" value="1"/>
</dbReference>
<keyword evidence="8" id="KW-1185">Reference proteome</keyword>